<dbReference type="EC" id="3.4.15.6" evidence="4"/>
<evidence type="ECO:0000256" key="8">
    <source>
        <dbReference type="ARBA" id="ARBA00022825"/>
    </source>
</evidence>
<dbReference type="PATRIC" id="fig|552518.3.peg.3917"/>
<dbReference type="GO" id="GO:0008236">
    <property type="term" value="F:serine-type peptidase activity"/>
    <property type="evidence" value="ECO:0007669"/>
    <property type="project" value="UniProtKB-KW"/>
</dbReference>
<evidence type="ECO:0000313" key="11">
    <source>
        <dbReference type="Proteomes" id="UP000033774"/>
    </source>
</evidence>
<comment type="function">
    <text evidence="2">Exopeptidase that catalyzes the hydrolytic cleavage of multi-L-arginyl-poly-L-aspartic acid (cyanophycin; a water-insoluble reserve polymer) into aspartate-arginine dipeptides.</text>
</comment>
<evidence type="ECO:0000256" key="2">
    <source>
        <dbReference type="ARBA" id="ARBA00002039"/>
    </source>
</evidence>
<evidence type="ECO:0000256" key="3">
    <source>
        <dbReference type="ARBA" id="ARBA00006534"/>
    </source>
</evidence>
<dbReference type="InterPro" id="IPR005320">
    <property type="entry name" value="Peptidase_S51"/>
</dbReference>
<evidence type="ECO:0000256" key="9">
    <source>
        <dbReference type="SAM" id="SignalP"/>
    </source>
</evidence>
<dbReference type="RefSeq" id="WP_045774648.1">
    <property type="nucleotide sequence ID" value="NZ_LAJY01000065.1"/>
</dbReference>
<feature type="signal peptide" evidence="9">
    <location>
        <begin position="1"/>
        <end position="24"/>
    </location>
</feature>
<keyword evidence="7" id="KW-0378">Hydrolase</keyword>
<comment type="similarity">
    <text evidence="3">Belongs to the peptidase S51 family.</text>
</comment>
<dbReference type="GO" id="GO:0006508">
    <property type="term" value="P:proteolysis"/>
    <property type="evidence" value="ECO:0007669"/>
    <property type="project" value="UniProtKB-KW"/>
</dbReference>
<dbReference type="Pfam" id="PF03575">
    <property type="entry name" value="Peptidase_S51"/>
    <property type="match status" value="1"/>
</dbReference>
<gene>
    <name evidence="10" type="ORF">VZ95_03495</name>
</gene>
<comment type="catalytic activity">
    <reaction evidence="1">
        <text>[L-4-(L-arginin-2-N-yl)aspartate](n) + H2O = [L-4-(L-arginin-2-N-yl)aspartate](n-1) + L-4-(L-arginin-2-N-yl)aspartate</text>
        <dbReference type="Rhea" id="RHEA:12845"/>
        <dbReference type="Rhea" id="RHEA-COMP:13728"/>
        <dbReference type="Rhea" id="RHEA-COMP:13734"/>
        <dbReference type="ChEBI" id="CHEBI:15377"/>
        <dbReference type="ChEBI" id="CHEBI:137986"/>
        <dbReference type="ChEBI" id="CHEBI:137991"/>
        <dbReference type="EC" id="3.4.15.6"/>
    </reaction>
</comment>
<name>A0A0F3IVS9_9PROT</name>
<dbReference type="Gene3D" id="3.40.50.880">
    <property type="match status" value="1"/>
</dbReference>
<dbReference type="PANTHER" id="PTHR36175:SF1">
    <property type="entry name" value="CYANOPHYCINASE"/>
    <property type="match status" value="1"/>
</dbReference>
<reference evidence="10 11" key="1">
    <citation type="submission" date="2015-03" db="EMBL/GenBank/DDBJ databases">
        <title>Draft genome sequence of Elstera litoralis.</title>
        <authorList>
            <person name="Rahalkar M.C."/>
            <person name="Dhakephalkar P.K."/>
            <person name="Pore S.D."/>
            <person name="Arora P."/>
            <person name="Kapse N.G."/>
            <person name="Pandit P.S."/>
        </authorList>
    </citation>
    <scope>NUCLEOTIDE SEQUENCE [LARGE SCALE GENOMIC DNA]</scope>
    <source>
        <strain evidence="10 11">Dia-1</strain>
    </source>
</reference>
<sequence length="414" mass="43772">MRVFVKTAVTAALLVGASSLPALAQTAGEGSLIIIGGNLRSDNETVWKRYVALAGGDGDRIIVIPAAAGSPQRAAEAAVKTLKQFGADADLVQIGPRYKDIDLRKAANDPANVAKIKAAKGIYFLGGDQARITQALVEPDGSQSAALKAIWEIYRAGGVIGGSSAGAAIMSETMFKDPPPVLDVLKQGIIPGKTIDKGLGFLTDGWFVDQHFLARGRFPRALAAMQATGTKKGFGVDEDTAAIISKGQLEVIGYSGVVLLDTASATGEAKAAPFALQGAKLSYLDRGDKYDFKTGTITPNPVKDPAKDKLDPAGADYKPYNEDPEAWPTILGNRTLAEAMGNLIDNKQNEQIGLAFDLRANAPNPEIGFEFRLYKGAGSMGWYTSALGGDSYTVKDLYLDIRPVLLPKPLYAPK</sequence>
<feature type="chain" id="PRO_5002462820" description="Cyanophycinase" evidence="9">
    <location>
        <begin position="25"/>
        <end position="414"/>
    </location>
</feature>
<keyword evidence="8" id="KW-0720">Serine protease</keyword>
<accession>A0A0F3IVS9</accession>
<proteinExistence type="inferred from homology"/>
<dbReference type="GO" id="GO:0008241">
    <property type="term" value="F:peptidyl-dipeptidase activity"/>
    <property type="evidence" value="ECO:0007669"/>
    <property type="project" value="UniProtKB-EC"/>
</dbReference>
<comment type="caution">
    <text evidence="10">The sequence shown here is derived from an EMBL/GenBank/DDBJ whole genome shotgun (WGS) entry which is preliminary data.</text>
</comment>
<dbReference type="Proteomes" id="UP000033774">
    <property type="component" value="Unassembled WGS sequence"/>
</dbReference>
<evidence type="ECO:0000256" key="7">
    <source>
        <dbReference type="ARBA" id="ARBA00022801"/>
    </source>
</evidence>
<dbReference type="SUPFAM" id="SSF52317">
    <property type="entry name" value="Class I glutamine amidotransferase-like"/>
    <property type="match status" value="1"/>
</dbReference>
<keyword evidence="9" id="KW-0732">Signal</keyword>
<dbReference type="OrthoDB" id="9799980at2"/>
<keyword evidence="6" id="KW-0645">Protease</keyword>
<keyword evidence="11" id="KW-1185">Reference proteome</keyword>
<evidence type="ECO:0000256" key="4">
    <source>
        <dbReference type="ARBA" id="ARBA00013115"/>
    </source>
</evidence>
<dbReference type="EMBL" id="LAJY01000065">
    <property type="protein sequence ID" value="KJV10643.1"/>
    <property type="molecule type" value="Genomic_DNA"/>
</dbReference>
<protein>
    <recommendedName>
        <fullName evidence="5">Cyanophycinase</fullName>
        <ecNumber evidence="4">3.4.15.6</ecNumber>
    </recommendedName>
</protein>
<dbReference type="InterPro" id="IPR029062">
    <property type="entry name" value="Class_I_gatase-like"/>
</dbReference>
<evidence type="ECO:0000256" key="5">
    <source>
        <dbReference type="ARBA" id="ARBA00015719"/>
    </source>
</evidence>
<dbReference type="AlphaFoldDB" id="A0A0F3IVS9"/>
<evidence type="ECO:0000256" key="1">
    <source>
        <dbReference type="ARBA" id="ARBA00001092"/>
    </source>
</evidence>
<evidence type="ECO:0000256" key="6">
    <source>
        <dbReference type="ARBA" id="ARBA00022670"/>
    </source>
</evidence>
<dbReference type="InterPro" id="IPR011811">
    <property type="entry name" value="Peptidase_S51_cyanophycinase"/>
</dbReference>
<dbReference type="CDD" id="cd03145">
    <property type="entry name" value="GAT1_cyanophycinase"/>
    <property type="match status" value="1"/>
</dbReference>
<dbReference type="NCBIfam" id="TIGR02069">
    <property type="entry name" value="cyanophycinase"/>
    <property type="match status" value="1"/>
</dbReference>
<dbReference type="PANTHER" id="PTHR36175">
    <property type="entry name" value="CYANOPHYCINASE"/>
    <property type="match status" value="1"/>
</dbReference>
<evidence type="ECO:0000313" key="10">
    <source>
        <dbReference type="EMBL" id="KJV10643.1"/>
    </source>
</evidence>
<organism evidence="10 11">
    <name type="scientific">Elstera litoralis</name>
    <dbReference type="NCBI Taxonomy" id="552518"/>
    <lineage>
        <taxon>Bacteria</taxon>
        <taxon>Pseudomonadati</taxon>
        <taxon>Pseudomonadota</taxon>
        <taxon>Alphaproteobacteria</taxon>
        <taxon>Rhodospirillales</taxon>
        <taxon>Rhodospirillaceae</taxon>
        <taxon>Elstera</taxon>
    </lineage>
</organism>